<organism evidence="1 2">
    <name type="scientific">Dryobates pubescens</name>
    <name type="common">Downy woodpecker</name>
    <name type="synonym">Picoides pubescens</name>
    <dbReference type="NCBI Taxonomy" id="118200"/>
    <lineage>
        <taxon>Eukaryota</taxon>
        <taxon>Metazoa</taxon>
        <taxon>Chordata</taxon>
        <taxon>Craniata</taxon>
        <taxon>Vertebrata</taxon>
        <taxon>Euteleostomi</taxon>
        <taxon>Archelosauria</taxon>
        <taxon>Archosauria</taxon>
        <taxon>Dinosauria</taxon>
        <taxon>Saurischia</taxon>
        <taxon>Theropoda</taxon>
        <taxon>Coelurosauria</taxon>
        <taxon>Aves</taxon>
        <taxon>Neognathae</taxon>
        <taxon>Neoaves</taxon>
        <taxon>Telluraves</taxon>
        <taxon>Coraciimorphae</taxon>
        <taxon>Piciformes</taxon>
        <taxon>Picidae</taxon>
        <taxon>Dryobates</taxon>
    </lineage>
</organism>
<feature type="non-terminal residue" evidence="1">
    <location>
        <position position="1"/>
    </location>
</feature>
<feature type="non-terminal residue" evidence="1">
    <location>
        <position position="85"/>
    </location>
</feature>
<name>A0A093GCT0_DRYPU</name>
<dbReference type="AlphaFoldDB" id="A0A093GCT0"/>
<sequence length="85" mass="8927">LTSMLGRVGRPRRGGPLLGKGIIRGGIVHPLHLSPLLPTGSPRLQPPLWAGPRGGGLLGVATLGHLLRQHPGRLLLQLPDVLHGQ</sequence>
<proteinExistence type="predicted"/>
<keyword evidence="2" id="KW-1185">Reference proteome</keyword>
<evidence type="ECO:0000313" key="2">
    <source>
        <dbReference type="Proteomes" id="UP000053875"/>
    </source>
</evidence>
<reference evidence="1 2" key="1">
    <citation type="submission" date="2014-04" db="EMBL/GenBank/DDBJ databases">
        <title>Genome evolution of avian class.</title>
        <authorList>
            <person name="Zhang G."/>
            <person name="Li C."/>
        </authorList>
    </citation>
    <scope>NUCLEOTIDE SEQUENCE [LARGE SCALE GENOMIC DNA]</scope>
    <source>
        <strain evidence="1">BGI_N307</strain>
    </source>
</reference>
<dbReference type="EMBL" id="KL215850">
    <property type="protein sequence ID" value="KFV66993.1"/>
    <property type="molecule type" value="Genomic_DNA"/>
</dbReference>
<gene>
    <name evidence="1" type="ORF">N307_09230</name>
</gene>
<dbReference type="Proteomes" id="UP000053875">
    <property type="component" value="Unassembled WGS sequence"/>
</dbReference>
<evidence type="ECO:0000313" key="1">
    <source>
        <dbReference type="EMBL" id="KFV66993.1"/>
    </source>
</evidence>
<protein>
    <submittedName>
        <fullName evidence="1">Uncharacterized protein</fullName>
    </submittedName>
</protein>
<accession>A0A093GCT0</accession>